<keyword evidence="2" id="KW-1185">Reference proteome</keyword>
<dbReference type="Proteomes" id="UP001172083">
    <property type="component" value="Unassembled WGS sequence"/>
</dbReference>
<evidence type="ECO:0000313" key="1">
    <source>
        <dbReference type="EMBL" id="MDN5213892.1"/>
    </source>
</evidence>
<organism evidence="1 2">
    <name type="scientific">Agaribacillus aureus</name>
    <dbReference type="NCBI Taxonomy" id="3051825"/>
    <lineage>
        <taxon>Bacteria</taxon>
        <taxon>Pseudomonadati</taxon>
        <taxon>Bacteroidota</taxon>
        <taxon>Cytophagia</taxon>
        <taxon>Cytophagales</taxon>
        <taxon>Splendidivirgaceae</taxon>
        <taxon>Agaribacillus</taxon>
    </lineage>
</organism>
<evidence type="ECO:0000313" key="2">
    <source>
        <dbReference type="Proteomes" id="UP001172083"/>
    </source>
</evidence>
<name>A0ABT8L800_9BACT</name>
<dbReference type="InterPro" id="IPR008620">
    <property type="entry name" value="FixH"/>
</dbReference>
<comment type="caution">
    <text evidence="1">The sequence shown here is derived from an EMBL/GenBank/DDBJ whole genome shotgun (WGS) entry which is preliminary data.</text>
</comment>
<dbReference type="EMBL" id="JAUJEB010000004">
    <property type="protein sequence ID" value="MDN5213892.1"/>
    <property type="molecule type" value="Genomic_DNA"/>
</dbReference>
<dbReference type="RefSeq" id="WP_346759231.1">
    <property type="nucleotide sequence ID" value="NZ_JAUJEB010000004.1"/>
</dbReference>
<proteinExistence type="predicted"/>
<dbReference type="PROSITE" id="PS51257">
    <property type="entry name" value="PROKAR_LIPOPROTEIN"/>
    <property type="match status" value="1"/>
</dbReference>
<gene>
    <name evidence="1" type="ORF">QQ020_17590</name>
</gene>
<protein>
    <submittedName>
        <fullName evidence="1">FixH family protein</fullName>
    </submittedName>
</protein>
<dbReference type="Pfam" id="PF05751">
    <property type="entry name" value="FixH"/>
    <property type="match status" value="1"/>
</dbReference>
<sequence>MMTFEKRLFIGAAMFMLFIIALVIGCMRQDFFLVAKDYYRDEINYQQHIDKVNNTQSSQKTVNLENRVGAGYINLQFPPAAARSKSVAGEITLFRPSDARKDIIIPVNLDSKNQQVINTGKLDKGLWKIKVDWSESGELYYDDFTLIIP</sequence>
<reference evidence="1" key="1">
    <citation type="submission" date="2023-06" db="EMBL/GenBank/DDBJ databases">
        <title>Genomic of Agaribacillus aureum.</title>
        <authorList>
            <person name="Wang G."/>
        </authorList>
    </citation>
    <scope>NUCLEOTIDE SEQUENCE</scope>
    <source>
        <strain evidence="1">BMA12</strain>
    </source>
</reference>
<accession>A0ABT8L800</accession>